<evidence type="ECO:0000313" key="4">
    <source>
        <dbReference type="Proteomes" id="UP000199614"/>
    </source>
</evidence>
<evidence type="ECO:0000313" key="3">
    <source>
        <dbReference type="EMBL" id="SFO55332.1"/>
    </source>
</evidence>
<gene>
    <name evidence="3" type="ORF">SAMN05216207_10865</name>
</gene>
<dbReference type="AlphaFoldDB" id="A0A1I5I436"/>
<protein>
    <submittedName>
        <fullName evidence="3">Uncharacterized protein</fullName>
    </submittedName>
</protein>
<reference evidence="3 4" key="1">
    <citation type="submission" date="2016-10" db="EMBL/GenBank/DDBJ databases">
        <authorList>
            <person name="de Groot N.N."/>
        </authorList>
    </citation>
    <scope>NUCLEOTIDE SEQUENCE [LARGE SCALE GENOMIC DNA]</scope>
    <source>
        <strain evidence="3 4">CGMCC 4.1877</strain>
    </source>
</reference>
<feature type="transmembrane region" description="Helical" evidence="2">
    <location>
        <begin position="61"/>
        <end position="85"/>
    </location>
</feature>
<feature type="region of interest" description="Disordered" evidence="1">
    <location>
        <begin position="97"/>
        <end position="118"/>
    </location>
</feature>
<organism evidence="3 4">
    <name type="scientific">Pseudonocardia ammonioxydans</name>
    <dbReference type="NCBI Taxonomy" id="260086"/>
    <lineage>
        <taxon>Bacteria</taxon>
        <taxon>Bacillati</taxon>
        <taxon>Actinomycetota</taxon>
        <taxon>Actinomycetes</taxon>
        <taxon>Pseudonocardiales</taxon>
        <taxon>Pseudonocardiaceae</taxon>
        <taxon>Pseudonocardia</taxon>
    </lineage>
</organism>
<sequence length="118" mass="11120">MCGMLGVLLVAGAVVVAAAPPLTVAGLALASAGVVLSGGGLALGMAAAFQRRPRANRAAISAAALSVVGLAGGLTWLSALVITVVTGSAPMAPAEVASSPACLSAASGDTDVGQSSRH</sequence>
<name>A0A1I5I436_PSUAM</name>
<keyword evidence="2" id="KW-0472">Membrane</keyword>
<keyword evidence="4" id="KW-1185">Reference proteome</keyword>
<evidence type="ECO:0000256" key="1">
    <source>
        <dbReference type="SAM" id="MobiDB-lite"/>
    </source>
</evidence>
<keyword evidence="2" id="KW-0812">Transmembrane</keyword>
<proteinExistence type="predicted"/>
<feature type="transmembrane region" description="Helical" evidence="2">
    <location>
        <begin position="27"/>
        <end position="49"/>
    </location>
</feature>
<dbReference type="EMBL" id="FOUY01000086">
    <property type="protein sequence ID" value="SFO55332.1"/>
    <property type="molecule type" value="Genomic_DNA"/>
</dbReference>
<accession>A0A1I5I436</accession>
<dbReference type="Proteomes" id="UP000199614">
    <property type="component" value="Unassembled WGS sequence"/>
</dbReference>
<keyword evidence="2" id="KW-1133">Transmembrane helix</keyword>
<evidence type="ECO:0000256" key="2">
    <source>
        <dbReference type="SAM" id="Phobius"/>
    </source>
</evidence>